<dbReference type="Proteomes" id="UP000095282">
    <property type="component" value="Unplaced"/>
</dbReference>
<accession>A0A1I7T7G4</accession>
<evidence type="ECO:0000313" key="2">
    <source>
        <dbReference type="WBParaSite" id="Csp11.Scaffold531.g3154.t1"/>
    </source>
</evidence>
<sequence>MLQKLSLTPKRNHENEVAKSIETEEELLHQLKAMQTENDYLHMWMTYEKLAALIVNRSTEKTRRPEYGKLMFYYQSAAQNLAKIWKRDSVLPFEQYNGGDVARLYNKALDVAVRYMDPTVVHTVAREAGLALLSIGKPIEARDAFIRGEQQLVAVPADVQPDFLERLILLYGIMDTILIEERWNEYMVYTDKIWMMTMKEDKRCPLLENIIKEVEQIAVLLLVFQKKVESSERHRQLVASYRLDDWKAPVSLIIDSLMEIDRKGFR</sequence>
<dbReference type="WBParaSite" id="Csp11.Scaffold531.g3154.t1">
    <property type="protein sequence ID" value="Csp11.Scaffold531.g3154.t1"/>
    <property type="gene ID" value="Csp11.Scaffold531.g3154"/>
</dbReference>
<name>A0A1I7T7G4_9PELO</name>
<protein>
    <submittedName>
        <fullName evidence="2">Nuclear pore protein</fullName>
    </submittedName>
</protein>
<dbReference type="eggNOG" id="ENOG502TG0Q">
    <property type="taxonomic scope" value="Eukaryota"/>
</dbReference>
<evidence type="ECO:0000313" key="1">
    <source>
        <dbReference type="Proteomes" id="UP000095282"/>
    </source>
</evidence>
<keyword evidence="1" id="KW-1185">Reference proteome</keyword>
<proteinExistence type="predicted"/>
<reference evidence="2" key="1">
    <citation type="submission" date="2016-11" db="UniProtKB">
        <authorList>
            <consortium name="WormBaseParasite"/>
        </authorList>
    </citation>
    <scope>IDENTIFICATION</scope>
</reference>
<dbReference type="AlphaFoldDB" id="A0A1I7T7G4"/>
<organism evidence="1 2">
    <name type="scientific">Caenorhabditis tropicalis</name>
    <dbReference type="NCBI Taxonomy" id="1561998"/>
    <lineage>
        <taxon>Eukaryota</taxon>
        <taxon>Metazoa</taxon>
        <taxon>Ecdysozoa</taxon>
        <taxon>Nematoda</taxon>
        <taxon>Chromadorea</taxon>
        <taxon>Rhabditida</taxon>
        <taxon>Rhabditina</taxon>
        <taxon>Rhabditomorpha</taxon>
        <taxon>Rhabditoidea</taxon>
        <taxon>Rhabditidae</taxon>
        <taxon>Peloderinae</taxon>
        <taxon>Caenorhabditis</taxon>
    </lineage>
</organism>